<evidence type="ECO:0000313" key="8">
    <source>
        <dbReference type="Proteomes" id="UP000051221"/>
    </source>
</evidence>
<gene>
    <name evidence="7" type="ORF">AMR76_02495</name>
</gene>
<dbReference type="InterPro" id="IPR004839">
    <property type="entry name" value="Aminotransferase_I/II_large"/>
</dbReference>
<evidence type="ECO:0000313" key="7">
    <source>
        <dbReference type="EMBL" id="KQH88174.1"/>
    </source>
</evidence>
<evidence type="ECO:0000256" key="4">
    <source>
        <dbReference type="ARBA" id="ARBA00023239"/>
    </source>
</evidence>
<dbReference type="Pfam" id="PF00155">
    <property type="entry name" value="Aminotran_1_2"/>
    <property type="match status" value="1"/>
</dbReference>
<protein>
    <recommendedName>
        <fullName evidence="2">cysteine-S-conjugate beta-lyase</fullName>
        <ecNumber evidence="2">4.4.1.13</ecNumber>
    </recommendedName>
</protein>
<dbReference type="Proteomes" id="UP000051221">
    <property type="component" value="Unassembled WGS sequence"/>
</dbReference>
<evidence type="ECO:0000256" key="2">
    <source>
        <dbReference type="ARBA" id="ARBA00012224"/>
    </source>
</evidence>
<feature type="domain" description="Aminotransferase class I/classII large" evidence="6">
    <location>
        <begin position="37"/>
        <end position="379"/>
    </location>
</feature>
<evidence type="ECO:0000256" key="3">
    <source>
        <dbReference type="ARBA" id="ARBA00022898"/>
    </source>
</evidence>
<dbReference type="InterPro" id="IPR015424">
    <property type="entry name" value="PyrdxlP-dep_Trfase"/>
</dbReference>
<evidence type="ECO:0000259" key="6">
    <source>
        <dbReference type="Pfam" id="PF00155"/>
    </source>
</evidence>
<dbReference type="CDD" id="cd00609">
    <property type="entry name" value="AAT_like"/>
    <property type="match status" value="1"/>
</dbReference>
<comment type="cofactor">
    <cofactor evidence="1">
        <name>pyridoxal 5'-phosphate</name>
        <dbReference type="ChEBI" id="CHEBI:597326"/>
    </cofactor>
</comment>
<dbReference type="EMBL" id="LKHS01000001">
    <property type="protein sequence ID" value="KQH88174.1"/>
    <property type="molecule type" value="Genomic_DNA"/>
</dbReference>
<organism evidence="7 8">
    <name type="scientific">Vibrio furnissii</name>
    <dbReference type="NCBI Taxonomy" id="29494"/>
    <lineage>
        <taxon>Bacteria</taxon>
        <taxon>Pseudomonadati</taxon>
        <taxon>Pseudomonadota</taxon>
        <taxon>Gammaproteobacteria</taxon>
        <taxon>Vibrionales</taxon>
        <taxon>Vibrionaceae</taxon>
        <taxon>Vibrio</taxon>
    </lineage>
</organism>
<dbReference type="InterPro" id="IPR027619">
    <property type="entry name" value="C-S_lyase_PatB-like"/>
</dbReference>
<dbReference type="InParanoid" id="A0A0Q2RVU2"/>
<name>A0A0Q2RVU2_VIBFU</name>
<dbReference type="GO" id="GO:0030170">
    <property type="term" value="F:pyridoxal phosphate binding"/>
    <property type="evidence" value="ECO:0007669"/>
    <property type="project" value="InterPro"/>
</dbReference>
<sequence length="389" mass="43928">MSTFDFDTIINRHHTGSAKWDSPHDESVLPMWVADMDFRTAPPIIDALQRRVAHGIFGYASVPDAYFQAVIDWFTRRHGFAMQREWILYTSGVVPALSAILKAVTQPGDGVIVQTPAYNCFFSSVRNMQCQLVENPLINRNGFYQMDFDHLEKVAAQPHVTAMILCNPHNPVGRAWREQELRRVGEICFQHGVMVISDEIHCDLMFPGQTHQPFAALGEEFLRHSVTTHSPSKSFNIAGLQIANIIAADERIRARVDRALNIHEVCDVNPFGVTALIAAYNDSEAWLDALTGYLHQNYELVRDFIATHLPQLQLTQQQATYLAWIDCRSLAMSSTQLTERLRREGKLMLNAGTVYGDAGEGYLRLNMACPREQLMDGLNRLRAVISQLS</sequence>
<accession>A0A0Q2RVU2</accession>
<dbReference type="InterPro" id="IPR051798">
    <property type="entry name" value="Class-II_PLP-Dep_Aminotrans"/>
</dbReference>
<dbReference type="InterPro" id="IPR015421">
    <property type="entry name" value="PyrdxlP-dep_Trfase_major"/>
</dbReference>
<evidence type="ECO:0000256" key="1">
    <source>
        <dbReference type="ARBA" id="ARBA00001933"/>
    </source>
</evidence>
<keyword evidence="8" id="KW-1185">Reference proteome</keyword>
<proteinExistence type="inferred from homology"/>
<dbReference type="NCBIfam" id="TIGR04350">
    <property type="entry name" value="C_S_lyase_PatB"/>
    <property type="match status" value="1"/>
</dbReference>
<reference evidence="7 8" key="1">
    <citation type="submission" date="2015-08" db="EMBL/GenBank/DDBJ databases">
        <title>Antibacterial properties of a collection of Vibrionaceae strains.</title>
        <authorList>
            <person name="Giubergia S."/>
        </authorList>
    </citation>
    <scope>NUCLEOTIDE SEQUENCE [LARGE SCALE GENOMIC DNA]</scope>
    <source>
        <strain evidence="7 8">S0821</strain>
    </source>
</reference>
<comment type="similarity">
    <text evidence="5">Belongs to the class-II pyridoxal-phosphate-dependent aminotransferase family. MalY/PatB cystathionine beta-lyase subfamily.</text>
</comment>
<keyword evidence="3" id="KW-0663">Pyridoxal phosphate</keyword>
<dbReference type="PANTHER" id="PTHR43525">
    <property type="entry name" value="PROTEIN MALY"/>
    <property type="match status" value="1"/>
</dbReference>
<dbReference type="AlphaFoldDB" id="A0A0Q2RVU2"/>
<dbReference type="InterPro" id="IPR015422">
    <property type="entry name" value="PyrdxlP-dep_Trfase_small"/>
</dbReference>
<dbReference type="PANTHER" id="PTHR43525:SF1">
    <property type="entry name" value="PROTEIN MALY"/>
    <property type="match status" value="1"/>
</dbReference>
<dbReference type="FunCoup" id="A0A0Q2RVU2">
    <property type="interactions" value="245"/>
</dbReference>
<dbReference type="Gene3D" id="3.90.1150.10">
    <property type="entry name" value="Aspartate Aminotransferase, domain 1"/>
    <property type="match status" value="1"/>
</dbReference>
<dbReference type="GO" id="GO:0047804">
    <property type="term" value="F:cysteine-S-conjugate beta-lyase activity"/>
    <property type="evidence" value="ECO:0007669"/>
    <property type="project" value="UniProtKB-EC"/>
</dbReference>
<dbReference type="RefSeq" id="WP_055465173.1">
    <property type="nucleotide sequence ID" value="NZ_LKHS01000001.1"/>
</dbReference>
<evidence type="ECO:0000256" key="5">
    <source>
        <dbReference type="ARBA" id="ARBA00037974"/>
    </source>
</evidence>
<dbReference type="SUPFAM" id="SSF53383">
    <property type="entry name" value="PLP-dependent transferases"/>
    <property type="match status" value="1"/>
</dbReference>
<dbReference type="Gene3D" id="3.40.640.10">
    <property type="entry name" value="Type I PLP-dependent aspartate aminotransferase-like (Major domain)"/>
    <property type="match status" value="1"/>
</dbReference>
<comment type="caution">
    <text evidence="7">The sequence shown here is derived from an EMBL/GenBank/DDBJ whole genome shotgun (WGS) entry which is preliminary data.</text>
</comment>
<keyword evidence="4 7" id="KW-0456">Lyase</keyword>
<dbReference type="EC" id="4.4.1.13" evidence="2"/>